<reference evidence="5" key="1">
    <citation type="journal article" date="2019" name="Int. J. Syst. Evol. Microbiol.">
        <title>The Global Catalogue of Microorganisms (GCM) 10K type strain sequencing project: providing services to taxonomists for standard genome sequencing and annotation.</title>
        <authorList>
            <consortium name="The Broad Institute Genomics Platform"/>
            <consortium name="The Broad Institute Genome Sequencing Center for Infectious Disease"/>
            <person name="Wu L."/>
            <person name="Ma J."/>
        </authorList>
    </citation>
    <scope>NUCLEOTIDE SEQUENCE [LARGE SCALE GENOMIC DNA]</scope>
    <source>
        <strain evidence="5">JCM 16704</strain>
    </source>
</reference>
<sequence>MKETSFVEIEDFLIDSTFQQYCAEENSLSTAYWERYIEDHPHQLETILQAKQLYHILSAHARPIPKQLATLKEKIHAVEERVSLPTKTSWRKWFAAAAILLAVATFSYWWITGPERTYNQTLAKIKQEVIKTKKGEKKQFTLMDGTIVTLNSASELRISKTFNQEDRRVTLKGEGYFEVAKNAEKPFYVETQDFDIRVLGTVFNVKSYPEDKESEAFLLEGLIEMQSKDKNSNAILIKPNQRVSIGRGNKQQQSTKQQQQHNRLKGIPAKEILIHELQDDLPADEIADIAWKNGRLVMTDQDFLEVKQLLERWYNVEIELNDADLDAYRFTATFSKENIQQALEALQKVQPFKFKIYGEKITITKN</sequence>
<dbReference type="Pfam" id="PF04773">
    <property type="entry name" value="FecR"/>
    <property type="match status" value="1"/>
</dbReference>
<dbReference type="Gene3D" id="2.60.120.1440">
    <property type="match status" value="1"/>
</dbReference>
<name>A0ABP7Z0N4_9SPHI</name>
<dbReference type="Proteomes" id="UP001500101">
    <property type="component" value="Unassembled WGS sequence"/>
</dbReference>
<keyword evidence="5" id="KW-1185">Reference proteome</keyword>
<protein>
    <submittedName>
        <fullName evidence="4">DUF4974 domain-containing protein</fullName>
    </submittedName>
</protein>
<keyword evidence="1" id="KW-0812">Transmembrane</keyword>
<feature type="domain" description="FecR protein" evidence="2">
    <location>
        <begin position="129"/>
        <end position="223"/>
    </location>
</feature>
<dbReference type="InterPro" id="IPR032508">
    <property type="entry name" value="FecR_C"/>
</dbReference>
<dbReference type="InterPro" id="IPR006860">
    <property type="entry name" value="FecR"/>
</dbReference>
<dbReference type="PANTHER" id="PTHR30273">
    <property type="entry name" value="PERIPLASMIC SIGNAL SENSOR AND SIGMA FACTOR ACTIVATOR FECR-RELATED"/>
    <property type="match status" value="1"/>
</dbReference>
<evidence type="ECO:0000256" key="1">
    <source>
        <dbReference type="SAM" id="Phobius"/>
    </source>
</evidence>
<keyword evidence="1" id="KW-1133">Transmembrane helix</keyword>
<feature type="domain" description="Protein FecR C-terminal" evidence="3">
    <location>
        <begin position="295"/>
        <end position="363"/>
    </location>
</feature>
<proteinExistence type="predicted"/>
<dbReference type="Pfam" id="PF16344">
    <property type="entry name" value="FecR_C"/>
    <property type="match status" value="1"/>
</dbReference>
<dbReference type="PANTHER" id="PTHR30273:SF2">
    <property type="entry name" value="PROTEIN FECR"/>
    <property type="match status" value="1"/>
</dbReference>
<comment type="caution">
    <text evidence="4">The sequence shown here is derived from an EMBL/GenBank/DDBJ whole genome shotgun (WGS) entry which is preliminary data.</text>
</comment>
<feature type="transmembrane region" description="Helical" evidence="1">
    <location>
        <begin position="93"/>
        <end position="111"/>
    </location>
</feature>
<evidence type="ECO:0000259" key="2">
    <source>
        <dbReference type="Pfam" id="PF04773"/>
    </source>
</evidence>
<evidence type="ECO:0000313" key="5">
    <source>
        <dbReference type="Proteomes" id="UP001500101"/>
    </source>
</evidence>
<dbReference type="RefSeq" id="WP_344675386.1">
    <property type="nucleotide sequence ID" value="NZ_BAAAZI010000011.1"/>
</dbReference>
<gene>
    <name evidence="4" type="ORF">GCM10022216_27900</name>
</gene>
<evidence type="ECO:0000313" key="4">
    <source>
        <dbReference type="EMBL" id="GAA4144697.1"/>
    </source>
</evidence>
<evidence type="ECO:0000259" key="3">
    <source>
        <dbReference type="Pfam" id="PF16344"/>
    </source>
</evidence>
<dbReference type="InterPro" id="IPR012373">
    <property type="entry name" value="Ferrdict_sens_TM"/>
</dbReference>
<keyword evidence="1" id="KW-0472">Membrane</keyword>
<dbReference type="PIRSF" id="PIRSF018266">
    <property type="entry name" value="FecR"/>
    <property type="match status" value="1"/>
</dbReference>
<accession>A0ABP7Z0N4</accession>
<organism evidence="4 5">
    <name type="scientific">Sphingobacterium kyonggiense</name>
    <dbReference type="NCBI Taxonomy" id="714075"/>
    <lineage>
        <taxon>Bacteria</taxon>
        <taxon>Pseudomonadati</taxon>
        <taxon>Bacteroidota</taxon>
        <taxon>Sphingobacteriia</taxon>
        <taxon>Sphingobacteriales</taxon>
        <taxon>Sphingobacteriaceae</taxon>
        <taxon>Sphingobacterium</taxon>
    </lineage>
</organism>
<dbReference type="Gene3D" id="3.55.50.30">
    <property type="match status" value="1"/>
</dbReference>
<dbReference type="EMBL" id="BAAAZI010000011">
    <property type="protein sequence ID" value="GAA4144697.1"/>
    <property type="molecule type" value="Genomic_DNA"/>
</dbReference>